<name>H2XXV8_CIOIN</name>
<dbReference type="HOGENOM" id="CLU_3411961_0_0_1"/>
<reference evidence="2" key="1">
    <citation type="journal article" date="2002" name="Science">
        <title>The draft genome of Ciona intestinalis: insights into chordate and vertebrate origins.</title>
        <authorList>
            <person name="Dehal P."/>
            <person name="Satou Y."/>
            <person name="Campbell R.K."/>
            <person name="Chapman J."/>
            <person name="Degnan B."/>
            <person name="De Tomaso A."/>
            <person name="Davidson B."/>
            <person name="Di Gregorio A."/>
            <person name="Gelpke M."/>
            <person name="Goodstein D.M."/>
            <person name="Harafuji N."/>
            <person name="Hastings K.E."/>
            <person name="Ho I."/>
            <person name="Hotta K."/>
            <person name="Huang W."/>
            <person name="Kawashima T."/>
            <person name="Lemaire P."/>
            <person name="Martinez D."/>
            <person name="Meinertzhagen I.A."/>
            <person name="Necula S."/>
            <person name="Nonaka M."/>
            <person name="Putnam N."/>
            <person name="Rash S."/>
            <person name="Saiga H."/>
            <person name="Satake M."/>
            <person name="Terry A."/>
            <person name="Yamada L."/>
            <person name="Wang H.G."/>
            <person name="Awazu S."/>
            <person name="Azumi K."/>
            <person name="Boore J."/>
            <person name="Branno M."/>
            <person name="Chin-Bow S."/>
            <person name="DeSantis R."/>
            <person name="Doyle S."/>
            <person name="Francino P."/>
            <person name="Keys D.N."/>
            <person name="Haga S."/>
            <person name="Hayashi H."/>
            <person name="Hino K."/>
            <person name="Imai K.S."/>
            <person name="Inaba K."/>
            <person name="Kano S."/>
            <person name="Kobayashi K."/>
            <person name="Kobayashi M."/>
            <person name="Lee B.I."/>
            <person name="Makabe K.W."/>
            <person name="Manohar C."/>
            <person name="Matassi G."/>
            <person name="Medina M."/>
            <person name="Mochizuki Y."/>
            <person name="Mount S."/>
            <person name="Morishita T."/>
            <person name="Miura S."/>
            <person name="Nakayama A."/>
            <person name="Nishizaka S."/>
            <person name="Nomoto H."/>
            <person name="Ohta F."/>
            <person name="Oishi K."/>
            <person name="Rigoutsos I."/>
            <person name="Sano M."/>
            <person name="Sasaki A."/>
            <person name="Sasakura Y."/>
            <person name="Shoguchi E."/>
            <person name="Shin-i T."/>
            <person name="Spagnuolo A."/>
            <person name="Stainier D."/>
            <person name="Suzuki M.M."/>
            <person name="Tassy O."/>
            <person name="Takatori N."/>
            <person name="Tokuoka M."/>
            <person name="Yagi K."/>
            <person name="Yoshizaki F."/>
            <person name="Wada S."/>
            <person name="Zhang C."/>
            <person name="Hyatt P.D."/>
            <person name="Larimer F."/>
            <person name="Detter C."/>
            <person name="Doggett N."/>
            <person name="Glavina T."/>
            <person name="Hawkins T."/>
            <person name="Richardson P."/>
            <person name="Lucas S."/>
            <person name="Kohara Y."/>
            <person name="Levine M."/>
            <person name="Satoh N."/>
            <person name="Rokhsar D.S."/>
        </authorList>
    </citation>
    <scope>NUCLEOTIDE SEQUENCE [LARGE SCALE GENOMIC DNA]</scope>
</reference>
<reference evidence="1" key="2">
    <citation type="journal article" date="2008" name="Genome Biol.">
        <title>Improved genome assembly and evidence-based global gene model set for the chordate Ciona intestinalis: new insight into intron and operon populations.</title>
        <authorList>
            <person name="Satou Y."/>
            <person name="Mineta K."/>
            <person name="Ogasawara M."/>
            <person name="Sasakura Y."/>
            <person name="Shoguchi E."/>
            <person name="Ueno K."/>
            <person name="Yamada L."/>
            <person name="Matsumoto J."/>
            <person name="Wasserscheid J."/>
            <person name="Dewar K."/>
            <person name="Wiley G.B."/>
            <person name="Macmil S.L."/>
            <person name="Roe B.A."/>
            <person name="Zeller R.W."/>
            <person name="Hastings K.E."/>
            <person name="Lemaire P."/>
            <person name="Lindquist E."/>
            <person name="Endo T."/>
            <person name="Hotta K."/>
            <person name="Inaba K."/>
        </authorList>
    </citation>
    <scope>NUCLEOTIDE SEQUENCE [LARGE SCALE GENOMIC DNA]</scope>
    <source>
        <strain evidence="1">wild type</strain>
    </source>
</reference>
<dbReference type="EMBL" id="EAAA01002511">
    <property type="status" value="NOT_ANNOTATED_CDS"/>
    <property type="molecule type" value="Genomic_DNA"/>
</dbReference>
<dbReference type="Ensembl" id="ENSCINT00000036274.1">
    <property type="protein sequence ID" value="ENSCINP00000034492.1"/>
    <property type="gene ID" value="ENSCING00000018300.1"/>
</dbReference>
<accession>H2XXV8</accession>
<keyword evidence="2" id="KW-1185">Reference proteome</keyword>
<organism evidence="1 2">
    <name type="scientific">Ciona intestinalis</name>
    <name type="common">Transparent sea squirt</name>
    <name type="synonym">Ascidia intestinalis</name>
    <dbReference type="NCBI Taxonomy" id="7719"/>
    <lineage>
        <taxon>Eukaryota</taxon>
        <taxon>Metazoa</taxon>
        <taxon>Chordata</taxon>
        <taxon>Tunicata</taxon>
        <taxon>Ascidiacea</taxon>
        <taxon>Phlebobranchia</taxon>
        <taxon>Cionidae</taxon>
        <taxon>Ciona</taxon>
    </lineage>
</organism>
<evidence type="ECO:0000313" key="1">
    <source>
        <dbReference type="Ensembl" id="ENSCINP00000034492.1"/>
    </source>
</evidence>
<reference evidence="1" key="4">
    <citation type="submission" date="2025-09" db="UniProtKB">
        <authorList>
            <consortium name="Ensembl"/>
        </authorList>
    </citation>
    <scope>IDENTIFICATION</scope>
</reference>
<dbReference type="Proteomes" id="UP000008144">
    <property type="component" value="Chromosome 7"/>
</dbReference>
<proteinExistence type="predicted"/>
<dbReference type="InParanoid" id="H2XXV8"/>
<protein>
    <submittedName>
        <fullName evidence="1">Uncharacterized protein</fullName>
    </submittedName>
</protein>
<dbReference type="AlphaFoldDB" id="H2XXV8"/>
<sequence length="29" mass="3362">MVELANLVPRQRIESTLWSILVFCYIPLG</sequence>
<reference evidence="1" key="3">
    <citation type="submission" date="2025-08" db="UniProtKB">
        <authorList>
            <consortium name="Ensembl"/>
        </authorList>
    </citation>
    <scope>IDENTIFICATION</scope>
</reference>
<dbReference type="GeneTree" id="ENSGT00860000135773"/>
<evidence type="ECO:0000313" key="2">
    <source>
        <dbReference type="Proteomes" id="UP000008144"/>
    </source>
</evidence>